<evidence type="ECO:0000313" key="7">
    <source>
        <dbReference type="Proteomes" id="UP000260823"/>
    </source>
</evidence>
<dbReference type="EMBL" id="QWDE01000002">
    <property type="protein sequence ID" value="RFZ82907.1"/>
    <property type="molecule type" value="Genomic_DNA"/>
</dbReference>
<comment type="caution">
    <text evidence="6">The sequence shown here is derived from an EMBL/GenBank/DDBJ whole genome shotgun (WGS) entry which is preliminary data.</text>
</comment>
<organism evidence="6 7">
    <name type="scientific">Mucilaginibacter terrenus</name>
    <dbReference type="NCBI Taxonomy" id="2482727"/>
    <lineage>
        <taxon>Bacteria</taxon>
        <taxon>Pseudomonadati</taxon>
        <taxon>Bacteroidota</taxon>
        <taxon>Sphingobacteriia</taxon>
        <taxon>Sphingobacteriales</taxon>
        <taxon>Sphingobacteriaceae</taxon>
        <taxon>Mucilaginibacter</taxon>
    </lineage>
</organism>
<evidence type="ECO:0000313" key="6">
    <source>
        <dbReference type="EMBL" id="RFZ82907.1"/>
    </source>
</evidence>
<name>A0A3E2NPJ8_9SPHI</name>
<dbReference type="Pfam" id="PF13564">
    <property type="entry name" value="DoxX_2"/>
    <property type="match status" value="1"/>
</dbReference>
<feature type="transmembrane region" description="Helical" evidence="5">
    <location>
        <begin position="76"/>
        <end position="93"/>
    </location>
</feature>
<evidence type="ECO:0000256" key="4">
    <source>
        <dbReference type="ARBA" id="ARBA00023136"/>
    </source>
</evidence>
<dbReference type="AlphaFoldDB" id="A0A3E2NPJ8"/>
<evidence type="ECO:0000256" key="2">
    <source>
        <dbReference type="ARBA" id="ARBA00022692"/>
    </source>
</evidence>
<evidence type="ECO:0000256" key="5">
    <source>
        <dbReference type="SAM" id="Phobius"/>
    </source>
</evidence>
<keyword evidence="7" id="KW-1185">Reference proteome</keyword>
<keyword evidence="3 5" id="KW-1133">Transmembrane helix</keyword>
<dbReference type="OrthoDB" id="7960583at2"/>
<sequence length="128" mass="14165">MSPKTIKIIYWILITLFVLSSLADGGAGIAKEKTGREVMAHLGYPVYLMVITGIAKVLGALAILQNKFRTVKEWAFAGFVINAIGAFASRMFVGDGAGLLIPPLVFSLITFITYYFWKQYERLQNINA</sequence>
<protein>
    <submittedName>
        <fullName evidence="6">DoxX family protein</fullName>
    </submittedName>
</protein>
<dbReference type="InterPro" id="IPR016944">
    <property type="entry name" value="UCP030066"/>
</dbReference>
<reference evidence="6 7" key="1">
    <citation type="submission" date="2018-08" db="EMBL/GenBank/DDBJ databases">
        <title>Mucilaginibacter terrae sp. nov., isolated from manganese diggings.</title>
        <authorList>
            <person name="Huang Y."/>
            <person name="Zhou Z."/>
        </authorList>
    </citation>
    <scope>NUCLEOTIDE SEQUENCE [LARGE SCALE GENOMIC DNA]</scope>
    <source>
        <strain evidence="6 7">ZH6</strain>
    </source>
</reference>
<dbReference type="PIRSF" id="PIRSF030066">
    <property type="entry name" value="UCP030066"/>
    <property type="match status" value="1"/>
</dbReference>
<dbReference type="RefSeq" id="WP_117383382.1">
    <property type="nucleotide sequence ID" value="NZ_QWDE01000002.1"/>
</dbReference>
<dbReference type="Proteomes" id="UP000260823">
    <property type="component" value="Unassembled WGS sequence"/>
</dbReference>
<keyword evidence="4 5" id="KW-0472">Membrane</keyword>
<proteinExistence type="predicted"/>
<keyword evidence="2 5" id="KW-0812">Transmembrane</keyword>
<evidence type="ECO:0000256" key="3">
    <source>
        <dbReference type="ARBA" id="ARBA00022989"/>
    </source>
</evidence>
<comment type="subcellular location">
    <subcellularLocation>
        <location evidence="1">Membrane</location>
        <topology evidence="1">Multi-pass membrane protein</topology>
    </subcellularLocation>
</comment>
<dbReference type="InterPro" id="IPR032808">
    <property type="entry name" value="DoxX"/>
</dbReference>
<dbReference type="GO" id="GO:0016020">
    <property type="term" value="C:membrane"/>
    <property type="evidence" value="ECO:0007669"/>
    <property type="project" value="UniProtKB-SubCell"/>
</dbReference>
<gene>
    <name evidence="6" type="ORF">DYU05_12165</name>
</gene>
<evidence type="ECO:0000256" key="1">
    <source>
        <dbReference type="ARBA" id="ARBA00004141"/>
    </source>
</evidence>
<accession>A0A3E2NPJ8</accession>
<feature type="transmembrane region" description="Helical" evidence="5">
    <location>
        <begin position="47"/>
        <end position="64"/>
    </location>
</feature>
<feature type="transmembrane region" description="Helical" evidence="5">
    <location>
        <begin position="99"/>
        <end position="117"/>
    </location>
</feature>